<gene>
    <name evidence="2" type="ORF">MELLADRAFT_89820</name>
</gene>
<dbReference type="Proteomes" id="UP000001072">
    <property type="component" value="Unassembled WGS sequence"/>
</dbReference>
<sequence length="210" mass="24167">MIMGSSKALKNPKTKSQGHLQENPFDNILPSSRLLYNTMKKISSETLDGLTREYEFLGSHIKAGISVETKEEINPFFFAELGFPSLVVLIKDKENQHQRNLYWFSLANFCLSEVLKYWEINHPSLYTKVYILDGGFKNYVTILEPNWKGVHHPQIQSWNCSNHNLDINHFKMKEKDAFCKKKTYTLLDVNGQMNLGTFEDIPGSPTIAMS</sequence>
<dbReference type="EMBL" id="GL883122">
    <property type="protein sequence ID" value="EGG03740.1"/>
    <property type="molecule type" value="Genomic_DNA"/>
</dbReference>
<dbReference type="InterPro" id="IPR036873">
    <property type="entry name" value="Rhodanese-like_dom_sf"/>
</dbReference>
<dbReference type="KEGG" id="mlr:MELLADRAFT_89820"/>
<keyword evidence="3" id="KW-1185">Reference proteome</keyword>
<dbReference type="Gene3D" id="3.40.250.10">
    <property type="entry name" value="Rhodanese-like domain"/>
    <property type="match status" value="1"/>
</dbReference>
<dbReference type="HOGENOM" id="CLU_1310384_0_0_1"/>
<reference evidence="3" key="1">
    <citation type="journal article" date="2011" name="Proc. Natl. Acad. Sci. U.S.A.">
        <title>Obligate biotrophy features unraveled by the genomic analysis of rust fungi.</title>
        <authorList>
            <person name="Duplessis S."/>
            <person name="Cuomo C.A."/>
            <person name="Lin Y.-C."/>
            <person name="Aerts A."/>
            <person name="Tisserant E."/>
            <person name="Veneault-Fourrey C."/>
            <person name="Joly D.L."/>
            <person name="Hacquard S."/>
            <person name="Amselem J."/>
            <person name="Cantarel B.L."/>
            <person name="Chiu R."/>
            <person name="Coutinho P.M."/>
            <person name="Feau N."/>
            <person name="Field M."/>
            <person name="Frey P."/>
            <person name="Gelhaye E."/>
            <person name="Goldberg J."/>
            <person name="Grabherr M.G."/>
            <person name="Kodira C.D."/>
            <person name="Kohler A."/>
            <person name="Kuees U."/>
            <person name="Lindquist E.A."/>
            <person name="Lucas S.M."/>
            <person name="Mago R."/>
            <person name="Mauceli E."/>
            <person name="Morin E."/>
            <person name="Murat C."/>
            <person name="Pangilinan J.L."/>
            <person name="Park R."/>
            <person name="Pearson M."/>
            <person name="Quesneville H."/>
            <person name="Rouhier N."/>
            <person name="Sakthikumar S."/>
            <person name="Salamov A.A."/>
            <person name="Schmutz J."/>
            <person name="Selles B."/>
            <person name="Shapiro H."/>
            <person name="Tanguay P."/>
            <person name="Tuskan G.A."/>
            <person name="Henrissat B."/>
            <person name="Van de Peer Y."/>
            <person name="Rouze P."/>
            <person name="Ellis J.G."/>
            <person name="Dodds P.N."/>
            <person name="Schein J.E."/>
            <person name="Zhong S."/>
            <person name="Hamelin R.C."/>
            <person name="Grigoriev I.V."/>
            <person name="Szabo L.J."/>
            <person name="Martin F."/>
        </authorList>
    </citation>
    <scope>NUCLEOTIDE SEQUENCE [LARGE SCALE GENOMIC DNA]</scope>
    <source>
        <strain evidence="3">98AG31 / pathotype 3-4-7</strain>
    </source>
</reference>
<protein>
    <submittedName>
        <fullName evidence="2">Uncharacterized protein</fullName>
    </submittedName>
</protein>
<dbReference type="AlphaFoldDB" id="F4RUQ9"/>
<dbReference type="SUPFAM" id="SSF52821">
    <property type="entry name" value="Rhodanese/Cell cycle control phosphatase"/>
    <property type="match status" value="1"/>
</dbReference>
<dbReference type="RefSeq" id="XP_007412854.1">
    <property type="nucleotide sequence ID" value="XM_007412792.1"/>
</dbReference>
<feature type="region of interest" description="Disordered" evidence="1">
    <location>
        <begin position="1"/>
        <end position="25"/>
    </location>
</feature>
<dbReference type="VEuPathDB" id="FungiDB:MELLADRAFT_89820"/>
<name>F4RUQ9_MELLP</name>
<organism evidence="3">
    <name type="scientific">Melampsora larici-populina (strain 98AG31 / pathotype 3-4-7)</name>
    <name type="common">Poplar leaf rust fungus</name>
    <dbReference type="NCBI Taxonomy" id="747676"/>
    <lineage>
        <taxon>Eukaryota</taxon>
        <taxon>Fungi</taxon>
        <taxon>Dikarya</taxon>
        <taxon>Basidiomycota</taxon>
        <taxon>Pucciniomycotina</taxon>
        <taxon>Pucciniomycetes</taxon>
        <taxon>Pucciniales</taxon>
        <taxon>Melampsoraceae</taxon>
        <taxon>Melampsora</taxon>
    </lineage>
</organism>
<evidence type="ECO:0000313" key="3">
    <source>
        <dbReference type="Proteomes" id="UP000001072"/>
    </source>
</evidence>
<proteinExistence type="predicted"/>
<dbReference type="GeneID" id="18935338"/>
<evidence type="ECO:0000313" key="2">
    <source>
        <dbReference type="EMBL" id="EGG03740.1"/>
    </source>
</evidence>
<evidence type="ECO:0000256" key="1">
    <source>
        <dbReference type="SAM" id="MobiDB-lite"/>
    </source>
</evidence>
<dbReference type="InParanoid" id="F4RUQ9"/>
<accession>F4RUQ9</accession>